<dbReference type="VEuPathDB" id="FungiDB:BLGHR1_10133"/>
<feature type="compositionally biased region" description="Basic residues" evidence="1">
    <location>
        <begin position="72"/>
        <end position="89"/>
    </location>
</feature>
<dbReference type="AlphaFoldDB" id="A0A383UHR1"/>
<feature type="compositionally biased region" description="Polar residues" evidence="1">
    <location>
        <begin position="376"/>
        <end position="387"/>
    </location>
</feature>
<protein>
    <submittedName>
        <fullName evidence="3">Uncharacterized protein</fullName>
    </submittedName>
</protein>
<gene>
    <name evidence="3" type="ORF">BLGHR1_10133</name>
</gene>
<feature type="region of interest" description="Disordered" evidence="1">
    <location>
        <begin position="30"/>
        <end position="328"/>
    </location>
</feature>
<feature type="compositionally biased region" description="Acidic residues" evidence="1">
    <location>
        <begin position="404"/>
        <end position="414"/>
    </location>
</feature>
<organism evidence="3 4">
    <name type="scientific">Blumeria hordei</name>
    <name type="common">Barley powdery mildew</name>
    <name type="synonym">Blumeria graminis f. sp. hordei</name>
    <dbReference type="NCBI Taxonomy" id="2867405"/>
    <lineage>
        <taxon>Eukaryota</taxon>
        <taxon>Fungi</taxon>
        <taxon>Dikarya</taxon>
        <taxon>Ascomycota</taxon>
        <taxon>Pezizomycotina</taxon>
        <taxon>Leotiomycetes</taxon>
        <taxon>Erysiphales</taxon>
        <taxon>Erysiphaceae</taxon>
        <taxon>Blumeria</taxon>
    </lineage>
</organism>
<dbReference type="EMBL" id="UNSH01000001">
    <property type="protein sequence ID" value="SZE99382.1"/>
    <property type="molecule type" value="Genomic_DNA"/>
</dbReference>
<feature type="compositionally biased region" description="Polar residues" evidence="1">
    <location>
        <begin position="266"/>
        <end position="310"/>
    </location>
</feature>
<proteinExistence type="predicted"/>
<feature type="compositionally biased region" description="Basic and acidic residues" evidence="1">
    <location>
        <begin position="128"/>
        <end position="141"/>
    </location>
</feature>
<reference evidence="3 4" key="1">
    <citation type="submission" date="2017-11" db="EMBL/GenBank/DDBJ databases">
        <authorList>
            <person name="Kracher B."/>
        </authorList>
    </citation>
    <scope>NUCLEOTIDE SEQUENCE [LARGE SCALE GENOMIC DNA]</scope>
    <source>
        <strain evidence="3 4">RACE1</strain>
    </source>
</reference>
<keyword evidence="2" id="KW-0812">Transmembrane</keyword>
<evidence type="ECO:0000256" key="2">
    <source>
        <dbReference type="SAM" id="Phobius"/>
    </source>
</evidence>
<feature type="region of interest" description="Disordered" evidence="1">
    <location>
        <begin position="340"/>
        <end position="414"/>
    </location>
</feature>
<name>A0A383UHR1_BLUHO</name>
<accession>A0A383UHR1</accession>
<evidence type="ECO:0000313" key="4">
    <source>
        <dbReference type="Proteomes" id="UP000275772"/>
    </source>
</evidence>
<keyword evidence="2" id="KW-0472">Membrane</keyword>
<feature type="transmembrane region" description="Helical" evidence="2">
    <location>
        <begin position="6"/>
        <end position="24"/>
    </location>
</feature>
<dbReference type="Proteomes" id="UP000275772">
    <property type="component" value="Unassembled WGS sequence"/>
</dbReference>
<evidence type="ECO:0000313" key="3">
    <source>
        <dbReference type="EMBL" id="SZE99382.1"/>
    </source>
</evidence>
<feature type="compositionally biased region" description="Basic and acidic residues" evidence="1">
    <location>
        <begin position="223"/>
        <end position="261"/>
    </location>
</feature>
<feature type="compositionally biased region" description="Polar residues" evidence="1">
    <location>
        <begin position="159"/>
        <end position="174"/>
    </location>
</feature>
<sequence>MHTATTAAVGWSIVLLVAGGIYFVSNQRKNKNKRTATNKVGSRSTESRKEQQLSKKLRKDVGSGSGENVTRQSKKKQNKSLKSKTTKQKQSREEEELHESNNTEQILETAETKELTPTSQPAHKPKPVKQDCYEEKQRCESLENTTGNEADDESAFAGSKQNSTVAAPSFSNGDVSDMLEMPQAHPGILKITASAPTIQSEKRNTNKTEQPAMTKKQRQNRQKAKDAALARSEEEQARKVKLESQRRIARESEGRAPKDGRIFMASQASSASVWKTDSSTGKTESSAPNSIQLLDTFENSSNNTGSTAEPNHSESEETTGANNEVTILSEEEQVQIAIKETGAWSVVKGKEKKSRGNASDDTDPSKFRVTTHAVPISNSPAITSQPLETPRPLPSNRSVPTEETLSEDSEWEVS</sequence>
<evidence type="ECO:0000256" key="1">
    <source>
        <dbReference type="SAM" id="MobiDB-lite"/>
    </source>
</evidence>
<keyword evidence="2" id="KW-1133">Transmembrane helix</keyword>